<dbReference type="Gene3D" id="3.40.50.10260">
    <property type="entry name" value="YjeF N-terminal domain"/>
    <property type="match status" value="1"/>
</dbReference>
<dbReference type="InterPro" id="IPR036652">
    <property type="entry name" value="YjeF_N_dom_sf"/>
</dbReference>
<dbReference type="SUPFAM" id="SSF64153">
    <property type="entry name" value="YjeF N-terminal domain-like"/>
    <property type="match status" value="1"/>
</dbReference>
<sequence length="209" mass="22809">MWVCHGWRPIYPAWQQEYRSRGLAELILEEYCDLKDEGVLGLVGSGNNGGDTLVALSYLAEKGWKASAYIVRPRPADDVLMQRLIRSGGVIHEIEKDKNQSGLIKTMQDHAILLDGVLGTGIRLPLKQNLAEILDFIRIEIQNELNPPIVVAVDCPSGIDCDSGESAPECIPANLTVTMAAMKSGLMKFPAFNLLGDLRVIGIGLPDEG</sequence>
<dbReference type="EMBL" id="BART01029847">
    <property type="protein sequence ID" value="GAH11429.1"/>
    <property type="molecule type" value="Genomic_DNA"/>
</dbReference>
<proteinExistence type="predicted"/>
<dbReference type="PROSITE" id="PS51385">
    <property type="entry name" value="YJEF_N"/>
    <property type="match status" value="1"/>
</dbReference>
<name>X1E2M8_9ZZZZ</name>
<evidence type="ECO:0000259" key="1">
    <source>
        <dbReference type="PROSITE" id="PS51385"/>
    </source>
</evidence>
<organism evidence="2">
    <name type="scientific">marine sediment metagenome</name>
    <dbReference type="NCBI Taxonomy" id="412755"/>
    <lineage>
        <taxon>unclassified sequences</taxon>
        <taxon>metagenomes</taxon>
        <taxon>ecological metagenomes</taxon>
    </lineage>
</organism>
<feature type="domain" description="YjeF N-terminal" evidence="1">
    <location>
        <begin position="1"/>
        <end position="209"/>
    </location>
</feature>
<gene>
    <name evidence="2" type="ORF">S01H4_52274</name>
</gene>
<dbReference type="Pfam" id="PF03853">
    <property type="entry name" value="YjeF_N"/>
    <property type="match status" value="1"/>
</dbReference>
<protein>
    <recommendedName>
        <fullName evidence="1">YjeF N-terminal domain-containing protein</fullName>
    </recommendedName>
</protein>
<comment type="caution">
    <text evidence="2">The sequence shown here is derived from an EMBL/GenBank/DDBJ whole genome shotgun (WGS) entry which is preliminary data.</text>
</comment>
<dbReference type="InterPro" id="IPR004443">
    <property type="entry name" value="YjeF_N_dom"/>
</dbReference>
<reference evidence="2" key="1">
    <citation type="journal article" date="2014" name="Front. Microbiol.">
        <title>High frequency of phylogenetically diverse reductive dehalogenase-homologous genes in deep subseafloor sedimentary metagenomes.</title>
        <authorList>
            <person name="Kawai M."/>
            <person name="Futagami T."/>
            <person name="Toyoda A."/>
            <person name="Takaki Y."/>
            <person name="Nishi S."/>
            <person name="Hori S."/>
            <person name="Arai W."/>
            <person name="Tsubouchi T."/>
            <person name="Morono Y."/>
            <person name="Uchiyama I."/>
            <person name="Ito T."/>
            <person name="Fujiyama A."/>
            <person name="Inagaki F."/>
            <person name="Takami H."/>
        </authorList>
    </citation>
    <scope>NUCLEOTIDE SEQUENCE</scope>
    <source>
        <strain evidence="2">Expedition CK06-06</strain>
    </source>
</reference>
<dbReference type="AlphaFoldDB" id="X1E2M8"/>
<feature type="non-terminal residue" evidence="2">
    <location>
        <position position="209"/>
    </location>
</feature>
<accession>X1E2M8</accession>
<evidence type="ECO:0000313" key="2">
    <source>
        <dbReference type="EMBL" id="GAH11429.1"/>
    </source>
</evidence>